<feature type="compositionally biased region" description="Polar residues" evidence="1">
    <location>
        <begin position="118"/>
        <end position="133"/>
    </location>
</feature>
<dbReference type="EMBL" id="JAGPYM010000013">
    <property type="protein sequence ID" value="KAH6887936.1"/>
    <property type="molecule type" value="Genomic_DNA"/>
</dbReference>
<feature type="region of interest" description="Disordered" evidence="1">
    <location>
        <begin position="118"/>
        <end position="142"/>
    </location>
</feature>
<accession>A0A9P9AP20</accession>
<name>A0A9P9AP20_9HYPO</name>
<dbReference type="AlphaFoldDB" id="A0A9P9AP20"/>
<reference evidence="2 3" key="1">
    <citation type="journal article" date="2021" name="Nat. Commun.">
        <title>Genetic determinants of endophytism in the Arabidopsis root mycobiome.</title>
        <authorList>
            <person name="Mesny F."/>
            <person name="Miyauchi S."/>
            <person name="Thiergart T."/>
            <person name="Pickel B."/>
            <person name="Atanasova L."/>
            <person name="Karlsson M."/>
            <person name="Huettel B."/>
            <person name="Barry K.W."/>
            <person name="Haridas S."/>
            <person name="Chen C."/>
            <person name="Bauer D."/>
            <person name="Andreopoulos W."/>
            <person name="Pangilinan J."/>
            <person name="LaButti K."/>
            <person name="Riley R."/>
            <person name="Lipzen A."/>
            <person name="Clum A."/>
            <person name="Drula E."/>
            <person name="Henrissat B."/>
            <person name="Kohler A."/>
            <person name="Grigoriev I.V."/>
            <person name="Martin F.M."/>
            <person name="Hacquard S."/>
        </authorList>
    </citation>
    <scope>NUCLEOTIDE SEQUENCE [LARGE SCALE GENOMIC DNA]</scope>
    <source>
        <strain evidence="2 3">MPI-CAGE-CH-0241</strain>
    </source>
</reference>
<sequence length="158" mass="17832">MPLPAEPSVWFCLLSGRSFCVWLRRTMPRTLPVGVAGPSELVVSCRVRLRVSEENQQTKRRKGQWSVTLRVVGPQVNGERQVAHPWPFVAMRSLAERRSRIRTRTGQDGQTDVAKHNTCNEINRSSGLSSEQKGPTGVLRRRNFSSGQNLHCLVDRSL</sequence>
<keyword evidence="3" id="KW-1185">Reference proteome</keyword>
<evidence type="ECO:0000256" key="1">
    <source>
        <dbReference type="SAM" id="MobiDB-lite"/>
    </source>
</evidence>
<evidence type="ECO:0000313" key="3">
    <source>
        <dbReference type="Proteomes" id="UP000777438"/>
    </source>
</evidence>
<gene>
    <name evidence="2" type="ORF">B0T10DRAFT_63013</name>
</gene>
<proteinExistence type="predicted"/>
<organism evidence="2 3">
    <name type="scientific">Thelonectria olida</name>
    <dbReference type="NCBI Taxonomy" id="1576542"/>
    <lineage>
        <taxon>Eukaryota</taxon>
        <taxon>Fungi</taxon>
        <taxon>Dikarya</taxon>
        <taxon>Ascomycota</taxon>
        <taxon>Pezizomycotina</taxon>
        <taxon>Sordariomycetes</taxon>
        <taxon>Hypocreomycetidae</taxon>
        <taxon>Hypocreales</taxon>
        <taxon>Nectriaceae</taxon>
        <taxon>Thelonectria</taxon>
    </lineage>
</organism>
<evidence type="ECO:0000313" key="2">
    <source>
        <dbReference type="EMBL" id="KAH6887936.1"/>
    </source>
</evidence>
<dbReference type="Proteomes" id="UP000777438">
    <property type="component" value="Unassembled WGS sequence"/>
</dbReference>
<comment type="caution">
    <text evidence="2">The sequence shown here is derived from an EMBL/GenBank/DDBJ whole genome shotgun (WGS) entry which is preliminary data.</text>
</comment>
<protein>
    <submittedName>
        <fullName evidence="2">Uncharacterized protein</fullName>
    </submittedName>
</protein>